<organism evidence="1 2">
    <name type="scientific">Agrilactobacillus composti DSM 18527 = JCM 14202</name>
    <dbReference type="NCBI Taxonomy" id="1423734"/>
    <lineage>
        <taxon>Bacteria</taxon>
        <taxon>Bacillati</taxon>
        <taxon>Bacillota</taxon>
        <taxon>Bacilli</taxon>
        <taxon>Lactobacillales</taxon>
        <taxon>Lactobacillaceae</taxon>
        <taxon>Agrilactobacillus</taxon>
    </lineage>
</organism>
<dbReference type="Proteomes" id="UP000051236">
    <property type="component" value="Unassembled WGS sequence"/>
</dbReference>
<dbReference type="InterPro" id="IPR011990">
    <property type="entry name" value="TPR-like_helical_dom_sf"/>
</dbReference>
<dbReference type="SUPFAM" id="SSF48452">
    <property type="entry name" value="TPR-like"/>
    <property type="match status" value="1"/>
</dbReference>
<accession>A0A0R1Y2P5</accession>
<sequence length="326" mass="37629">MNRPDVAIINDREGDLLAQADIINFPKNYRTLIAKGNDYFDAKAWTNALDCYQQAYDLKVTLSLNILMVTTLKRLAKYSEAVALAEEYLDQYLNEGHLRTYFYLVLLVDNHEFIQAQRFVSYLVETKHQEDISKLIQLRSRRYTQHKHEFIQAQIKQSFALVNDTAAQAMAQIQTLKQLPLAAYLKALAIILDNEFIHPLYKTELLSFIAPLKIDQVLTMTWFGSKRQVALSTLPETYQTATFLQAQTALATAFDQDPVIGEKAIEELNLQFLLLYPFADDIVSKSTNWAQVLHESVLGLPMTDSQQKDIWDWQNRLRKLMDMLIN</sequence>
<keyword evidence="2" id="KW-1185">Reference proteome</keyword>
<dbReference type="AlphaFoldDB" id="A0A0R1Y2P5"/>
<protein>
    <recommendedName>
        <fullName evidence="3">TPR repeat-containing protein</fullName>
    </recommendedName>
</protein>
<reference evidence="1 2" key="1">
    <citation type="journal article" date="2015" name="Genome Announc.">
        <title>Expanding the biotechnology potential of lactobacilli through comparative genomics of 213 strains and associated genera.</title>
        <authorList>
            <person name="Sun Z."/>
            <person name="Harris H.M."/>
            <person name="McCann A."/>
            <person name="Guo C."/>
            <person name="Argimon S."/>
            <person name="Zhang W."/>
            <person name="Yang X."/>
            <person name="Jeffery I.B."/>
            <person name="Cooney J.C."/>
            <person name="Kagawa T.F."/>
            <person name="Liu W."/>
            <person name="Song Y."/>
            <person name="Salvetti E."/>
            <person name="Wrobel A."/>
            <person name="Rasinkangas P."/>
            <person name="Parkhill J."/>
            <person name="Rea M.C."/>
            <person name="O'Sullivan O."/>
            <person name="Ritari J."/>
            <person name="Douillard F.P."/>
            <person name="Paul Ross R."/>
            <person name="Yang R."/>
            <person name="Briner A.E."/>
            <person name="Felis G.E."/>
            <person name="de Vos W.M."/>
            <person name="Barrangou R."/>
            <person name="Klaenhammer T.R."/>
            <person name="Caufield P.W."/>
            <person name="Cui Y."/>
            <person name="Zhang H."/>
            <person name="O'Toole P.W."/>
        </authorList>
    </citation>
    <scope>NUCLEOTIDE SEQUENCE [LARGE SCALE GENOMIC DNA]</scope>
    <source>
        <strain evidence="1 2">DSM 18527</strain>
    </source>
</reference>
<dbReference type="eggNOG" id="COG0457">
    <property type="taxonomic scope" value="Bacteria"/>
</dbReference>
<proteinExistence type="predicted"/>
<comment type="caution">
    <text evidence="1">The sequence shown here is derived from an EMBL/GenBank/DDBJ whole genome shotgun (WGS) entry which is preliminary data.</text>
</comment>
<dbReference type="PATRIC" id="fig|1423734.3.peg.2500"/>
<dbReference type="SUPFAM" id="SSF116965">
    <property type="entry name" value="Hypothetical protein MPN330"/>
    <property type="match status" value="1"/>
</dbReference>
<name>A0A0R1Y2P5_9LACO</name>
<evidence type="ECO:0008006" key="3">
    <source>
        <dbReference type="Google" id="ProtNLM"/>
    </source>
</evidence>
<dbReference type="STRING" id="1423734.FC83_GL002466"/>
<evidence type="ECO:0000313" key="2">
    <source>
        <dbReference type="Proteomes" id="UP000051236"/>
    </source>
</evidence>
<gene>
    <name evidence="1" type="ORF">FC83_GL002466</name>
</gene>
<dbReference type="EMBL" id="AZGA01000002">
    <property type="protein sequence ID" value="KRM36592.1"/>
    <property type="molecule type" value="Genomic_DNA"/>
</dbReference>
<evidence type="ECO:0000313" key="1">
    <source>
        <dbReference type="EMBL" id="KRM36592.1"/>
    </source>
</evidence>